<proteinExistence type="inferred from homology"/>
<dbReference type="Proteomes" id="UP001165395">
    <property type="component" value="Unassembled WGS sequence"/>
</dbReference>
<name>A0ABS8DBQ6_9NEIS</name>
<dbReference type="PANTHER" id="PTHR33969">
    <property type="entry name" value="SEGREGATION AND CONDENSATION PROTEIN A"/>
    <property type="match status" value="1"/>
</dbReference>
<comment type="similarity">
    <text evidence="2">Belongs to the ScpA family.</text>
</comment>
<gene>
    <name evidence="2" type="primary">scpA</name>
    <name evidence="3" type="ORF">LIN78_17530</name>
</gene>
<keyword evidence="2" id="KW-0132">Cell division</keyword>
<evidence type="ECO:0000313" key="3">
    <source>
        <dbReference type="EMBL" id="MCB6185351.1"/>
    </source>
</evidence>
<protein>
    <recommendedName>
        <fullName evidence="1 2">Segregation and condensation protein A</fullName>
    </recommendedName>
</protein>
<evidence type="ECO:0000256" key="1">
    <source>
        <dbReference type="ARBA" id="ARBA00044777"/>
    </source>
</evidence>
<dbReference type="InterPro" id="IPR003768">
    <property type="entry name" value="ScpA"/>
</dbReference>
<comment type="caution">
    <text evidence="3">The sequence shown here is derived from an EMBL/GenBank/DDBJ whole genome shotgun (WGS) entry which is preliminary data.</text>
</comment>
<dbReference type="Pfam" id="PF02616">
    <property type="entry name" value="SMC_ScpA"/>
    <property type="match status" value="1"/>
</dbReference>
<organism evidence="3 4">
    <name type="scientific">Leeia speluncae</name>
    <dbReference type="NCBI Taxonomy" id="2884804"/>
    <lineage>
        <taxon>Bacteria</taxon>
        <taxon>Pseudomonadati</taxon>
        <taxon>Pseudomonadota</taxon>
        <taxon>Betaproteobacteria</taxon>
        <taxon>Neisseriales</taxon>
        <taxon>Leeiaceae</taxon>
        <taxon>Leeia</taxon>
    </lineage>
</organism>
<dbReference type="PANTHER" id="PTHR33969:SF2">
    <property type="entry name" value="SEGREGATION AND CONDENSATION PROTEIN A"/>
    <property type="match status" value="1"/>
</dbReference>
<keyword evidence="4" id="KW-1185">Reference proteome</keyword>
<accession>A0ABS8DBQ6</accession>
<keyword evidence="2" id="KW-0131">Cell cycle</keyword>
<keyword evidence="2" id="KW-0159">Chromosome partition</keyword>
<evidence type="ECO:0000256" key="2">
    <source>
        <dbReference type="HAMAP-Rule" id="MF_01805"/>
    </source>
</evidence>
<dbReference type="RefSeq" id="WP_227182183.1">
    <property type="nucleotide sequence ID" value="NZ_JAJBZT010000016.1"/>
</dbReference>
<reference evidence="3" key="1">
    <citation type="submission" date="2021-10" db="EMBL/GenBank/DDBJ databases">
        <title>The complete genome sequence of Leeia sp. TBRC 13508.</title>
        <authorList>
            <person name="Charoenyingcharoen P."/>
            <person name="Yukphan P."/>
        </authorList>
    </citation>
    <scope>NUCLEOTIDE SEQUENCE</scope>
    <source>
        <strain evidence="3">TBRC 13508</strain>
    </source>
</reference>
<comment type="subcellular location">
    <subcellularLocation>
        <location evidence="2">Cytoplasm</location>
    </subcellularLocation>
    <text evidence="2">Associated with two foci at the outer edges of the nucleoid region in young cells, and at four foci within both cell halves in older cells.</text>
</comment>
<evidence type="ECO:0000313" key="4">
    <source>
        <dbReference type="Proteomes" id="UP001165395"/>
    </source>
</evidence>
<keyword evidence="2" id="KW-0963">Cytoplasm</keyword>
<sequence length="274" mass="31254">MKQSDLTLPQIDLPEPPIAQVNGEAVREFPADLYIPPDALQVFLETFEGPLDLLLYLIRKQNLDVLNIPMAQLTEQYMAYVAMMENHRFELASEYLLMAAMLIEIKSRLLLPVPPSLDDQDEYIDPRAALVERLLVYEQMKAAALVIDQLPIAGDAFEWAQVLVDSSHEILPPEVDVAQLIEAWQRILKRNKLQTHHHVAPEVVSIRHQMAHILKLLKRQTGPLDFDQFFEDVKNKMQLVLNFIAILELAKEGLVRMIQTEPNGTIYVVAPNPP</sequence>
<dbReference type="InterPro" id="IPR023093">
    <property type="entry name" value="ScpA-like_C"/>
</dbReference>
<comment type="subunit">
    <text evidence="2">Component of a cohesin-like complex composed of ScpA, ScpB and the Smc homodimer, in which ScpA and ScpB bind to the head domain of Smc. The presence of the three proteins is required for the association of the complex with DNA.</text>
</comment>
<dbReference type="HAMAP" id="MF_01805">
    <property type="entry name" value="ScpA"/>
    <property type="match status" value="1"/>
</dbReference>
<dbReference type="Gene3D" id="6.10.250.2410">
    <property type="match status" value="1"/>
</dbReference>
<comment type="function">
    <text evidence="2">Participates in chromosomal partition during cell division. May act via the formation of a condensin-like complex containing Smc and ScpB that pull DNA away from mid-cell into both cell halves.</text>
</comment>
<dbReference type="Gene3D" id="1.10.10.580">
    <property type="entry name" value="Structural maintenance of chromosome 1. Chain E"/>
    <property type="match status" value="1"/>
</dbReference>
<dbReference type="EMBL" id="JAJBZT010000016">
    <property type="protein sequence ID" value="MCB6185351.1"/>
    <property type="molecule type" value="Genomic_DNA"/>
</dbReference>